<dbReference type="Pfam" id="PF04377">
    <property type="entry name" value="ATE_C"/>
    <property type="match status" value="1"/>
</dbReference>
<evidence type="ECO:0000259" key="7">
    <source>
        <dbReference type="Pfam" id="PF04377"/>
    </source>
</evidence>
<dbReference type="AlphaFoldDB" id="A0A2U1IZ02"/>
<dbReference type="Proteomes" id="UP000245591">
    <property type="component" value="Unassembled WGS sequence"/>
</dbReference>
<evidence type="ECO:0000256" key="4">
    <source>
        <dbReference type="ARBA" id="ARBA00023315"/>
    </source>
</evidence>
<gene>
    <name evidence="8" type="ORF">BB558_005990</name>
</gene>
<accession>A0A2U1IZ02</accession>
<evidence type="ECO:0000256" key="2">
    <source>
        <dbReference type="ARBA" id="ARBA00012025"/>
    </source>
</evidence>
<dbReference type="PANTHER" id="PTHR21367:SF1">
    <property type="entry name" value="ARGINYL-TRNA--PROTEIN TRANSFERASE 1"/>
    <property type="match status" value="1"/>
</dbReference>
<sequence>MSSSDEYPHFSLQSSKPQDSPSRTRITLHGLTPTSHCGYCKKDEYSRVFGFVAKTLTTLDYQLLIDRGWRRSGVYIYRLDYSICCCPYYTIRCDTSLFKMTKHHKKAIKSIGKMVMGPNYIPLSTKNPNSIDHDDFSSHFYDLIEKYDSENCRDAENQLRVVIEPAAYSDEKFNLYSKYQKIVHKEKEEKTTPGSFNQFLCRNSLTRDKFPDSVGTINGIDSYGAHHMLYYLNNKLIAIGVIDILPYSISSVYFIYDPDYSKLSLGTYGALREIALVRKLSQSLPDLKYYQLGYYIHSCVKMAYKGQFKPSELLDPVQNKWVPFEDCVELMNEAPYFTTFLPHPVTNKILRRINIDDELQVCPSLDISNISPEEGEIIGKKEIYSTIGDFSVNFLRENNYDIFELVCMYYVSVGKDLYDRIDLVF</sequence>
<proteinExistence type="inferred from homology"/>
<feature type="domain" description="N-end aminoacyl transferase N-terminal" evidence="6">
    <location>
        <begin position="35"/>
        <end position="106"/>
    </location>
</feature>
<dbReference type="GO" id="GO:0005737">
    <property type="term" value="C:cytoplasm"/>
    <property type="evidence" value="ECO:0007669"/>
    <property type="project" value="TreeGrafter"/>
</dbReference>
<dbReference type="EMBL" id="MBFU01000594">
    <property type="protein sequence ID" value="PVZ98013.1"/>
    <property type="molecule type" value="Genomic_DNA"/>
</dbReference>
<dbReference type="InterPro" id="IPR016181">
    <property type="entry name" value="Acyl_CoA_acyltransferase"/>
</dbReference>
<protein>
    <recommendedName>
        <fullName evidence="2">arginyltransferase</fullName>
        <ecNumber evidence="2">2.3.2.8</ecNumber>
    </recommendedName>
</protein>
<reference evidence="8 9" key="1">
    <citation type="journal article" date="2018" name="MBio">
        <title>Comparative Genomics Reveals the Core Gene Toolbox for the Fungus-Insect Symbiosis.</title>
        <authorList>
            <person name="Wang Y."/>
            <person name="Stata M."/>
            <person name="Wang W."/>
            <person name="Stajich J.E."/>
            <person name="White M.M."/>
            <person name="Moncalvo J.M."/>
        </authorList>
    </citation>
    <scope>NUCLEOTIDE SEQUENCE [LARGE SCALE GENOMIC DNA]</scope>
    <source>
        <strain evidence="8 9">AUS-126-30</strain>
    </source>
</reference>
<evidence type="ECO:0000313" key="9">
    <source>
        <dbReference type="Proteomes" id="UP000245591"/>
    </source>
</evidence>
<keyword evidence="4" id="KW-0012">Acyltransferase</keyword>
<evidence type="ECO:0000256" key="1">
    <source>
        <dbReference type="ARBA" id="ARBA00009991"/>
    </source>
</evidence>
<dbReference type="GO" id="GO:0004057">
    <property type="term" value="F:arginyl-tRNA--protein transferase activity"/>
    <property type="evidence" value="ECO:0007669"/>
    <property type="project" value="UniProtKB-EC"/>
</dbReference>
<comment type="similarity">
    <text evidence="1">Belongs to the R-transferase family.</text>
</comment>
<feature type="domain" description="N-end rule aminoacyl transferase C-terminal" evidence="7">
    <location>
        <begin position="171"/>
        <end position="315"/>
    </location>
</feature>
<name>A0A2U1IZ02_SMIAN</name>
<dbReference type="Pfam" id="PF04376">
    <property type="entry name" value="ATE_N"/>
    <property type="match status" value="1"/>
</dbReference>
<dbReference type="EC" id="2.3.2.8" evidence="2"/>
<evidence type="ECO:0000259" key="6">
    <source>
        <dbReference type="Pfam" id="PF04376"/>
    </source>
</evidence>
<evidence type="ECO:0000313" key="8">
    <source>
        <dbReference type="EMBL" id="PVZ98013.1"/>
    </source>
</evidence>
<evidence type="ECO:0000256" key="5">
    <source>
        <dbReference type="SAM" id="MobiDB-lite"/>
    </source>
</evidence>
<keyword evidence="9" id="KW-1185">Reference proteome</keyword>
<organism evidence="8 9">
    <name type="scientific">Smittium angustum</name>
    <dbReference type="NCBI Taxonomy" id="133377"/>
    <lineage>
        <taxon>Eukaryota</taxon>
        <taxon>Fungi</taxon>
        <taxon>Fungi incertae sedis</taxon>
        <taxon>Zoopagomycota</taxon>
        <taxon>Kickxellomycotina</taxon>
        <taxon>Harpellomycetes</taxon>
        <taxon>Harpellales</taxon>
        <taxon>Legeriomycetaceae</taxon>
        <taxon>Smittium</taxon>
    </lineage>
</organism>
<keyword evidence="3" id="KW-0808">Transferase</keyword>
<comment type="caution">
    <text evidence="8">The sequence shown here is derived from an EMBL/GenBank/DDBJ whole genome shotgun (WGS) entry which is preliminary data.</text>
</comment>
<dbReference type="SUPFAM" id="SSF55729">
    <property type="entry name" value="Acyl-CoA N-acyltransferases (Nat)"/>
    <property type="match status" value="1"/>
</dbReference>
<dbReference type="InterPro" id="IPR007472">
    <property type="entry name" value="N-end_Aminoacyl_Trfase_C"/>
</dbReference>
<dbReference type="PANTHER" id="PTHR21367">
    <property type="entry name" value="ARGININE-TRNA-PROTEIN TRANSFERASE 1"/>
    <property type="match status" value="1"/>
</dbReference>
<evidence type="ECO:0000256" key="3">
    <source>
        <dbReference type="ARBA" id="ARBA00022679"/>
    </source>
</evidence>
<dbReference type="InterPro" id="IPR030700">
    <property type="entry name" value="N-end_Aminoacyl_Trfase"/>
</dbReference>
<feature type="region of interest" description="Disordered" evidence="5">
    <location>
        <begin position="1"/>
        <end position="26"/>
    </location>
</feature>
<feature type="compositionally biased region" description="Polar residues" evidence="5">
    <location>
        <begin position="1"/>
        <end position="25"/>
    </location>
</feature>
<dbReference type="InterPro" id="IPR007471">
    <property type="entry name" value="N-end_Aminoacyl_Trfase_N"/>
</dbReference>